<name>C9R9U1_AMMDK</name>
<dbReference type="AlphaFoldDB" id="C9R9U1"/>
<protein>
    <submittedName>
        <fullName evidence="2">Uncharacterized protein</fullName>
    </submittedName>
</protein>
<evidence type="ECO:0000313" key="3">
    <source>
        <dbReference type="Proteomes" id="UP000002620"/>
    </source>
</evidence>
<keyword evidence="1" id="KW-0472">Membrane</keyword>
<organism evidence="2 3">
    <name type="scientific">Ammonifex degensii (strain DSM 10501 / KC4)</name>
    <dbReference type="NCBI Taxonomy" id="429009"/>
    <lineage>
        <taxon>Bacteria</taxon>
        <taxon>Bacillati</taxon>
        <taxon>Bacillota</taxon>
        <taxon>Clostridia</taxon>
        <taxon>Thermoanaerobacterales</taxon>
        <taxon>Thermoanaerobacteraceae</taxon>
        <taxon>Ammonifex</taxon>
    </lineage>
</organism>
<feature type="transmembrane region" description="Helical" evidence="1">
    <location>
        <begin position="6"/>
        <end position="24"/>
    </location>
</feature>
<feature type="transmembrane region" description="Helical" evidence="1">
    <location>
        <begin position="58"/>
        <end position="82"/>
    </location>
</feature>
<keyword evidence="3" id="KW-1185">Reference proteome</keyword>
<evidence type="ECO:0000313" key="2">
    <source>
        <dbReference type="EMBL" id="ACX53070.1"/>
    </source>
</evidence>
<keyword evidence="1" id="KW-1133">Transmembrane helix</keyword>
<accession>C9R9U1</accession>
<dbReference type="Proteomes" id="UP000002620">
    <property type="component" value="Chromosome"/>
</dbReference>
<reference evidence="2 3" key="1">
    <citation type="submission" date="2009-10" db="EMBL/GenBank/DDBJ databases">
        <title>Complete sequence of chromosome of Ammonifex degensii KC4.</title>
        <authorList>
            <consortium name="US DOE Joint Genome Institute"/>
            <person name="Kerfeld C."/>
            <person name="Goodner B."/>
            <person name="Huber H."/>
            <person name="Stetter K."/>
            <person name="Lucas S."/>
            <person name="Copeland A."/>
            <person name="Lapidus A."/>
            <person name="Glavina del Rio T."/>
            <person name="Dalin E."/>
            <person name="Tice H."/>
            <person name="Bruce D."/>
            <person name="Goodwin L."/>
            <person name="Pitluck S."/>
            <person name="Saunders E."/>
            <person name="Brettin T."/>
            <person name="Detter J.C."/>
            <person name="Han C."/>
            <person name="Larimer F."/>
            <person name="Land M."/>
            <person name="Hauser L."/>
            <person name="Kyrpides N."/>
            <person name="Ovchinnikova G."/>
            <person name="Richardson P."/>
        </authorList>
    </citation>
    <scope>NUCLEOTIDE SEQUENCE [LARGE SCALE GENOMIC DNA]</scope>
    <source>
        <strain evidence="3">DSM 10501 / KC4</strain>
    </source>
</reference>
<proteinExistence type="predicted"/>
<keyword evidence="1" id="KW-0812">Transmembrane</keyword>
<dbReference type="STRING" id="429009.Adeg_1992"/>
<sequence length="137" mass="14706">MVPSFGLAFGVMLLIFSSLIYPVVRMLRSDPSFLKKALSEVLDCREGEPVLVPSSSRLIALAGLIVILAVDGGIATVILRRLAEGTPLPELDKVNYFLICQAGLFAPYAVAKLAEVIRLPFLKKASAGDPPPAQKNQ</sequence>
<dbReference type="KEGG" id="adg:Adeg_1992"/>
<dbReference type="HOGENOM" id="CLU_1861009_0_0_9"/>
<evidence type="ECO:0000256" key="1">
    <source>
        <dbReference type="SAM" id="Phobius"/>
    </source>
</evidence>
<dbReference type="EMBL" id="CP001785">
    <property type="protein sequence ID" value="ACX53070.1"/>
    <property type="molecule type" value="Genomic_DNA"/>
</dbReference>
<gene>
    <name evidence="2" type="ordered locus">Adeg_1992</name>
</gene>